<dbReference type="Pfam" id="PF13597">
    <property type="entry name" value="NRDD"/>
    <property type="match status" value="1"/>
</dbReference>
<protein>
    <submittedName>
        <fullName evidence="2">Anaerobic ribonucleoside-triphosphate reductase</fullName>
    </submittedName>
</protein>
<dbReference type="RefSeq" id="WP_006300634.1">
    <property type="nucleotide sequence ID" value="NZ_CM001022.1"/>
</dbReference>
<evidence type="ECO:0000256" key="1">
    <source>
        <dbReference type="SAM" id="MobiDB-lite"/>
    </source>
</evidence>
<organism evidence="2 3">
    <name type="scientific">Aminomonas paucivorans DSM 12260</name>
    <dbReference type="NCBI Taxonomy" id="584708"/>
    <lineage>
        <taxon>Bacteria</taxon>
        <taxon>Thermotogati</taxon>
        <taxon>Synergistota</taxon>
        <taxon>Synergistia</taxon>
        <taxon>Synergistales</taxon>
        <taxon>Synergistaceae</taxon>
        <taxon>Aminomonas</taxon>
    </lineage>
</organism>
<gene>
    <name evidence="2" type="ORF">Apau_1024</name>
</gene>
<dbReference type="NCBIfam" id="TIGR02487">
    <property type="entry name" value="NrdD"/>
    <property type="match status" value="1"/>
</dbReference>
<dbReference type="InterPro" id="IPR012833">
    <property type="entry name" value="NrdD"/>
</dbReference>
<dbReference type="SUPFAM" id="SSF51998">
    <property type="entry name" value="PFL-like glycyl radical enzymes"/>
    <property type="match status" value="1"/>
</dbReference>
<dbReference type="Gene3D" id="3.20.70.20">
    <property type="match status" value="1"/>
</dbReference>
<dbReference type="HOGENOM" id="CLU_002707_0_0_0"/>
<name>E3CX01_9BACT</name>
<dbReference type="GO" id="GO:0009265">
    <property type="term" value="P:2'-deoxyribonucleotide biosynthetic process"/>
    <property type="evidence" value="ECO:0007669"/>
    <property type="project" value="TreeGrafter"/>
</dbReference>
<dbReference type="Proteomes" id="UP000005096">
    <property type="component" value="Chromosome"/>
</dbReference>
<dbReference type="GO" id="GO:0031250">
    <property type="term" value="C:anaerobic ribonucleoside-triphosphate reductase complex"/>
    <property type="evidence" value="ECO:0007669"/>
    <property type="project" value="TreeGrafter"/>
</dbReference>
<dbReference type="AlphaFoldDB" id="E3CX01"/>
<proteinExistence type="predicted"/>
<dbReference type="PaxDb" id="584708-Apau_1024"/>
<sequence length="711" mass="79445">MDTNNPDLLLEDRPRSGRQQHLFGPQGESTDLALMVDALAQEERSPWDAERIRNALVLEAGVDPATAGEIAAEVEDDLIRYGREHVTTRLIRELVNVKLFQRGLDAKLADHSQIGLPLHDLESMLLQPNHENSNTTHNPESINLSIAERVLKEYALTKVFSPDVAAAHLRGDLHLHDLGMVNRPYCSGQSMAYVARYGLNMPSITSVSAPAQHADVLLAHILKMTSVLQNNFAGAIGWDAVNTFFAPFLEGASDAQCRQLAQQLIFEFNQLAGGRGGQVAFTDINLYYEVPNHFRDVPAIGPGGKFTGKTYGDYAEESKRFLRALFKVYLEGDSRGHPFFFPKPLLHITDYFFQEPGWEEFLELACLVAAEKGNTYFVFDRGGVAKLSECCRLSFELTPEDLEEAKHPWKMRYCALQNVTLNLPRIAYRCGGDQELLFDLLDQDMELAAKAHLQKRRFIEEILSLGKKGPLAALCVDHDGEGYLRLRKASHLIGILGLNEMVQVATGKELHESEEAMKLGLAVVQYMDLKCQQLAERHGLKMVLEQTPAESTAYRFAKLDVKAFPDQAPRVVKGEPKNGEIYYTNSTHFNYREGLDPVQRVVEEGKYHPMIKAGALTHVWMGEHRPNPLSLASFVQKVFRHSENAQVAFSPEFTVCNVCGRVTRGLQDSCGACGSPDVDGITRITGYFTRTSSWNGGKRGELRDRARVKVS</sequence>
<reference evidence="2 3" key="1">
    <citation type="journal article" date="2010" name="Stand. Genomic Sci.">
        <title>Non-contiguous finished genome sequence of Aminomonas paucivorans type strain (GLU-3).</title>
        <authorList>
            <person name="Pitluck S."/>
            <person name="Yasawong M."/>
            <person name="Held B."/>
            <person name="Lapidus A."/>
            <person name="Nolan M."/>
            <person name="Copeland A."/>
            <person name="Lucas S."/>
            <person name="Del Rio T.G."/>
            <person name="Tice H."/>
            <person name="Cheng J.F."/>
            <person name="Chertkov O."/>
            <person name="Goodwin L."/>
            <person name="Tapia R."/>
            <person name="Han C."/>
            <person name="Liolios K."/>
            <person name="Ivanova N."/>
            <person name="Mavromatis K."/>
            <person name="Ovchinnikova G."/>
            <person name="Pati A."/>
            <person name="Chen A."/>
            <person name="Palaniappan K."/>
            <person name="Land M."/>
            <person name="Hauser L."/>
            <person name="Chang Y.J."/>
            <person name="Jeffries C.D."/>
            <person name="Pukall R."/>
            <person name="Spring S."/>
            <person name="Rohde M."/>
            <person name="Sikorski J."/>
            <person name="Goker M."/>
            <person name="Woyke T."/>
            <person name="Bristow J."/>
            <person name="Eisen J.A."/>
            <person name="Markowitz V."/>
            <person name="Hugenholtz P."/>
            <person name="Kyrpides N.C."/>
            <person name="Klenk H.P."/>
        </authorList>
    </citation>
    <scope>NUCLEOTIDE SEQUENCE [LARGE SCALE GENOMIC DNA]</scope>
    <source>
        <strain evidence="2 3">DSM 12260</strain>
    </source>
</reference>
<dbReference type="PANTHER" id="PTHR21075:SF0">
    <property type="entry name" value="ANAEROBIC RIBONUCLEOSIDE-TRIPHOSPHATE REDUCTASE"/>
    <property type="match status" value="1"/>
</dbReference>
<dbReference type="EMBL" id="CM001022">
    <property type="protein sequence ID" value="EFQ23451.1"/>
    <property type="molecule type" value="Genomic_DNA"/>
</dbReference>
<dbReference type="OrthoDB" id="9804622at2"/>
<dbReference type="GO" id="GO:0004748">
    <property type="term" value="F:ribonucleoside-diphosphate reductase activity, thioredoxin disulfide as acceptor"/>
    <property type="evidence" value="ECO:0007669"/>
    <property type="project" value="TreeGrafter"/>
</dbReference>
<feature type="region of interest" description="Disordered" evidence="1">
    <location>
        <begin position="1"/>
        <end position="25"/>
    </location>
</feature>
<evidence type="ECO:0000313" key="3">
    <source>
        <dbReference type="Proteomes" id="UP000005096"/>
    </source>
</evidence>
<dbReference type="GO" id="GO:0008998">
    <property type="term" value="F:ribonucleoside-triphosphate reductase (thioredoxin) activity"/>
    <property type="evidence" value="ECO:0007669"/>
    <property type="project" value="InterPro"/>
</dbReference>
<keyword evidence="3" id="KW-1185">Reference proteome</keyword>
<dbReference type="PANTHER" id="PTHR21075">
    <property type="entry name" value="ANAEROBIC RIBONUCLEOSIDE-TRIPHOSPHATE REDUCTASE"/>
    <property type="match status" value="1"/>
</dbReference>
<evidence type="ECO:0000313" key="2">
    <source>
        <dbReference type="EMBL" id="EFQ23451.1"/>
    </source>
</evidence>
<dbReference type="eggNOG" id="COG1328">
    <property type="taxonomic scope" value="Bacteria"/>
</dbReference>
<accession>E3CX01</accession>
<dbReference type="STRING" id="584708.Apau_1024"/>
<dbReference type="GO" id="GO:0006260">
    <property type="term" value="P:DNA replication"/>
    <property type="evidence" value="ECO:0007669"/>
    <property type="project" value="InterPro"/>
</dbReference>